<dbReference type="InterPro" id="IPR000524">
    <property type="entry name" value="Tscrpt_reg_HTH_GntR"/>
</dbReference>
<dbReference type="PANTHER" id="PTHR43537:SF5">
    <property type="entry name" value="UXU OPERON TRANSCRIPTIONAL REGULATOR"/>
    <property type="match status" value="1"/>
</dbReference>
<dbReference type="Gene3D" id="1.20.120.530">
    <property type="entry name" value="GntR ligand-binding domain-like"/>
    <property type="match status" value="1"/>
</dbReference>
<dbReference type="SUPFAM" id="SSF46785">
    <property type="entry name" value="Winged helix' DNA-binding domain"/>
    <property type="match status" value="1"/>
</dbReference>
<dbReference type="RefSeq" id="WP_345361245.1">
    <property type="nucleotide sequence ID" value="NZ_BAABII010000005.1"/>
</dbReference>
<evidence type="ECO:0000313" key="6">
    <source>
        <dbReference type="Proteomes" id="UP001564626"/>
    </source>
</evidence>
<reference evidence="5 6" key="1">
    <citation type="submission" date="2024-08" db="EMBL/GenBank/DDBJ databases">
        <title>Genome mining of Saccharopolyspora cebuensis PGLac3 from Nigerian medicinal plant.</title>
        <authorList>
            <person name="Ezeobiora C.E."/>
            <person name="Igbokwe N.H."/>
            <person name="Amin D.H."/>
            <person name="Mendie U.E."/>
        </authorList>
    </citation>
    <scope>NUCLEOTIDE SEQUENCE [LARGE SCALE GENOMIC DNA]</scope>
    <source>
        <strain evidence="5 6">PGLac3</strain>
    </source>
</reference>
<gene>
    <name evidence="5" type="ORF">AB8O55_01700</name>
</gene>
<dbReference type="InterPro" id="IPR036390">
    <property type="entry name" value="WH_DNA-bd_sf"/>
</dbReference>
<name>A0ABV4CAF6_9PSEU</name>
<feature type="domain" description="HTH gntR-type" evidence="4">
    <location>
        <begin position="13"/>
        <end position="80"/>
    </location>
</feature>
<proteinExistence type="predicted"/>
<dbReference type="Pfam" id="PF00392">
    <property type="entry name" value="GntR"/>
    <property type="match status" value="1"/>
</dbReference>
<accession>A0ABV4CAF6</accession>
<keyword evidence="3" id="KW-0804">Transcription</keyword>
<dbReference type="PANTHER" id="PTHR43537">
    <property type="entry name" value="TRANSCRIPTIONAL REGULATOR, GNTR FAMILY"/>
    <property type="match status" value="1"/>
</dbReference>
<dbReference type="Pfam" id="PF07729">
    <property type="entry name" value="FCD"/>
    <property type="match status" value="1"/>
</dbReference>
<dbReference type="SUPFAM" id="SSF48008">
    <property type="entry name" value="GntR ligand-binding domain-like"/>
    <property type="match status" value="1"/>
</dbReference>
<dbReference type="PROSITE" id="PS50949">
    <property type="entry name" value="HTH_GNTR"/>
    <property type="match status" value="1"/>
</dbReference>
<evidence type="ECO:0000313" key="5">
    <source>
        <dbReference type="EMBL" id="MEY8038101.1"/>
    </source>
</evidence>
<protein>
    <submittedName>
        <fullName evidence="5">GntR family transcriptional regulator</fullName>
    </submittedName>
</protein>
<evidence type="ECO:0000256" key="3">
    <source>
        <dbReference type="ARBA" id="ARBA00023163"/>
    </source>
</evidence>
<dbReference type="InterPro" id="IPR008920">
    <property type="entry name" value="TF_FadR/GntR_C"/>
</dbReference>
<dbReference type="SMART" id="SM00345">
    <property type="entry name" value="HTH_GNTR"/>
    <property type="match status" value="1"/>
</dbReference>
<keyword evidence="2" id="KW-0238">DNA-binding</keyword>
<dbReference type="EMBL" id="JBGEHV010000002">
    <property type="protein sequence ID" value="MEY8038101.1"/>
    <property type="molecule type" value="Genomic_DNA"/>
</dbReference>
<dbReference type="InterPro" id="IPR011711">
    <property type="entry name" value="GntR_C"/>
</dbReference>
<keyword evidence="1" id="KW-0805">Transcription regulation</keyword>
<dbReference type="InterPro" id="IPR036388">
    <property type="entry name" value="WH-like_DNA-bd_sf"/>
</dbReference>
<organism evidence="5 6">
    <name type="scientific">Saccharopolyspora cebuensis</name>
    <dbReference type="NCBI Taxonomy" id="418759"/>
    <lineage>
        <taxon>Bacteria</taxon>
        <taxon>Bacillati</taxon>
        <taxon>Actinomycetota</taxon>
        <taxon>Actinomycetes</taxon>
        <taxon>Pseudonocardiales</taxon>
        <taxon>Pseudonocardiaceae</taxon>
        <taxon>Saccharopolyspora</taxon>
    </lineage>
</organism>
<comment type="caution">
    <text evidence="5">The sequence shown here is derived from an EMBL/GenBank/DDBJ whole genome shotgun (WGS) entry which is preliminary data.</text>
</comment>
<sequence>MTATSQESERAPLSLADRAYSAIQELLIMLDIPPMAPIDDGALSSTLGIGRTPVREALKRLEVDRLVVSYPRRGTFATAVDITDLAYISEIRVPLEPLAARRAARMASPEMSAELVELADRIEAIDVRTIERGQLMRWDLRVHRTIYQAAGNPHLQDTLVRYHNLATRIHCLFVDRMSHLDRHISEHVDLLRGIAAGEVDEVGELAHEHVIGFEKAIRALT</sequence>
<evidence type="ECO:0000256" key="1">
    <source>
        <dbReference type="ARBA" id="ARBA00023015"/>
    </source>
</evidence>
<dbReference type="Gene3D" id="1.10.10.10">
    <property type="entry name" value="Winged helix-like DNA-binding domain superfamily/Winged helix DNA-binding domain"/>
    <property type="match status" value="1"/>
</dbReference>
<dbReference type="SMART" id="SM00895">
    <property type="entry name" value="FCD"/>
    <property type="match status" value="1"/>
</dbReference>
<dbReference type="Proteomes" id="UP001564626">
    <property type="component" value="Unassembled WGS sequence"/>
</dbReference>
<keyword evidence="6" id="KW-1185">Reference proteome</keyword>
<evidence type="ECO:0000259" key="4">
    <source>
        <dbReference type="PROSITE" id="PS50949"/>
    </source>
</evidence>
<evidence type="ECO:0000256" key="2">
    <source>
        <dbReference type="ARBA" id="ARBA00023125"/>
    </source>
</evidence>